<reference evidence="2 4" key="3">
    <citation type="submission" date="2019-07" db="EMBL/GenBank/DDBJ databases">
        <title>Whole genome shotgun sequence of Methylobacterium oxalidis NBRC 107715.</title>
        <authorList>
            <person name="Hosoyama A."/>
            <person name="Uohara A."/>
            <person name="Ohji S."/>
            <person name="Ichikawa N."/>
        </authorList>
    </citation>
    <scope>NUCLEOTIDE SEQUENCE [LARGE SCALE GENOMIC DNA]</scope>
    <source>
        <strain evidence="2 4">NBRC 107715</strain>
    </source>
</reference>
<evidence type="ECO:0000259" key="1">
    <source>
        <dbReference type="PROSITE" id="PS51832"/>
    </source>
</evidence>
<dbReference type="RefSeq" id="WP_238179095.1">
    <property type="nucleotide sequence ID" value="NZ_BJZU01000020.1"/>
</dbReference>
<dbReference type="InterPro" id="IPR052020">
    <property type="entry name" value="Cyclic_di-GMP/3'3'-cGAMP_PDE"/>
</dbReference>
<sequence>MNMEIQRSRQPSAASAPAIRAPAAARAPFVPILAAGMPLQLVLALRPLGCETPVLPASQVPGLAACTTELLIVDGDGLDSLALIQAIRAQPAQAGTPILLVATGEARMIRRAAIEAGATDVLMRPLDPLDLQIRARTLIDLSLARAEAARAANLLDRQVAGIRAESESREREIIQRLMLAAEFRDDQAGDHLTRVAGCAIAIAEGLGLSEVAANDIALASTMHDIGKIGIPDSILLKNGPLTREEREEMQRHAERGYRMLHDSPSRLLQLASQIALTHHERWDGTGYPRGLAGDEIPLCGRIIAVADVFDALISERVYKSAWPPEKARDYLVEHRGSHFDPACVDAFLSRWEDIVGLMRDRPAGAGAA</sequence>
<evidence type="ECO:0000313" key="4">
    <source>
        <dbReference type="Proteomes" id="UP000321960"/>
    </source>
</evidence>
<evidence type="ECO:0000313" key="2">
    <source>
        <dbReference type="EMBL" id="GEP03349.1"/>
    </source>
</evidence>
<reference evidence="5" key="2">
    <citation type="journal article" date="2019" name="Int. J. Syst. Evol. Microbiol.">
        <title>The Global Catalogue of Microorganisms (GCM) 10K type strain sequencing project: providing services to taxonomists for standard genome sequencing and annotation.</title>
        <authorList>
            <consortium name="The Broad Institute Genomics Platform"/>
            <consortium name="The Broad Institute Genome Sequencing Center for Infectious Disease"/>
            <person name="Wu L."/>
            <person name="Ma J."/>
        </authorList>
    </citation>
    <scope>NUCLEOTIDE SEQUENCE [LARGE SCALE GENOMIC DNA]</scope>
    <source>
        <strain evidence="5">NBRC 107715</strain>
    </source>
</reference>
<dbReference type="SMART" id="SM00471">
    <property type="entry name" value="HDc"/>
    <property type="match status" value="1"/>
</dbReference>
<dbReference type="Gene3D" id="3.40.50.2300">
    <property type="match status" value="1"/>
</dbReference>
<gene>
    <name evidence="3" type="ORF">GCM10007888_25260</name>
    <name evidence="2" type="ORF">MOX02_13870</name>
</gene>
<reference evidence="3" key="1">
    <citation type="journal article" date="2014" name="Int. J. Syst. Evol. Microbiol.">
        <title>Complete genome of a new Firmicutes species belonging to the dominant human colonic microbiota ('Ruminococcus bicirculans') reveals two chromosomes and a selective capacity to utilize plant glucans.</title>
        <authorList>
            <consortium name="NISC Comparative Sequencing Program"/>
            <person name="Wegmann U."/>
            <person name="Louis P."/>
            <person name="Goesmann A."/>
            <person name="Henrissat B."/>
            <person name="Duncan S.H."/>
            <person name="Flint H.J."/>
        </authorList>
    </citation>
    <scope>NUCLEOTIDE SEQUENCE</scope>
    <source>
        <strain evidence="3">NBRC 107715</strain>
    </source>
</reference>
<dbReference type="InterPro" id="IPR011006">
    <property type="entry name" value="CheY-like_superfamily"/>
</dbReference>
<evidence type="ECO:0000313" key="3">
    <source>
        <dbReference type="EMBL" id="GLS64145.1"/>
    </source>
</evidence>
<evidence type="ECO:0000313" key="5">
    <source>
        <dbReference type="Proteomes" id="UP001156856"/>
    </source>
</evidence>
<dbReference type="InterPro" id="IPR037522">
    <property type="entry name" value="HD_GYP_dom"/>
</dbReference>
<dbReference type="PANTHER" id="PTHR45228:SF1">
    <property type="entry name" value="CYCLIC DI-GMP PHOSPHODIESTERASE TM_0186"/>
    <property type="match status" value="1"/>
</dbReference>
<dbReference type="AlphaFoldDB" id="A0A512J0E1"/>
<protein>
    <submittedName>
        <fullName evidence="2">Two-component system response regulator</fullName>
    </submittedName>
</protein>
<dbReference type="PANTHER" id="PTHR45228">
    <property type="entry name" value="CYCLIC DI-GMP PHOSPHODIESTERASE TM_0186-RELATED"/>
    <property type="match status" value="1"/>
</dbReference>
<dbReference type="Proteomes" id="UP001156856">
    <property type="component" value="Unassembled WGS sequence"/>
</dbReference>
<dbReference type="GO" id="GO:0008081">
    <property type="term" value="F:phosphoric diester hydrolase activity"/>
    <property type="evidence" value="ECO:0007669"/>
    <property type="project" value="UniProtKB-ARBA"/>
</dbReference>
<reference evidence="3" key="4">
    <citation type="submission" date="2023-01" db="EMBL/GenBank/DDBJ databases">
        <title>Draft genome sequence of Methylobacterium oxalidis strain NBRC 107715.</title>
        <authorList>
            <person name="Sun Q."/>
            <person name="Mori K."/>
        </authorList>
    </citation>
    <scope>NUCLEOTIDE SEQUENCE</scope>
    <source>
        <strain evidence="3">NBRC 107715</strain>
    </source>
</reference>
<accession>A0A512J0E1</accession>
<comment type="caution">
    <text evidence="2">The sequence shown here is derived from an EMBL/GenBank/DDBJ whole genome shotgun (WGS) entry which is preliminary data.</text>
</comment>
<dbReference type="SUPFAM" id="SSF109604">
    <property type="entry name" value="HD-domain/PDEase-like"/>
    <property type="match status" value="1"/>
</dbReference>
<dbReference type="Pfam" id="PF13487">
    <property type="entry name" value="HD_5"/>
    <property type="match status" value="1"/>
</dbReference>
<organism evidence="2 4">
    <name type="scientific">Methylobacterium oxalidis</name>
    <dbReference type="NCBI Taxonomy" id="944322"/>
    <lineage>
        <taxon>Bacteria</taxon>
        <taxon>Pseudomonadati</taxon>
        <taxon>Pseudomonadota</taxon>
        <taxon>Alphaproteobacteria</taxon>
        <taxon>Hyphomicrobiales</taxon>
        <taxon>Methylobacteriaceae</taxon>
        <taxon>Methylobacterium</taxon>
    </lineage>
</organism>
<dbReference type="CDD" id="cd00077">
    <property type="entry name" value="HDc"/>
    <property type="match status" value="1"/>
</dbReference>
<dbReference type="EMBL" id="BJZU01000020">
    <property type="protein sequence ID" value="GEP03349.1"/>
    <property type="molecule type" value="Genomic_DNA"/>
</dbReference>
<dbReference type="InterPro" id="IPR003607">
    <property type="entry name" value="HD/PDEase_dom"/>
</dbReference>
<name>A0A512J0E1_9HYPH</name>
<dbReference type="Proteomes" id="UP000321960">
    <property type="component" value="Unassembled WGS sequence"/>
</dbReference>
<dbReference type="Gene3D" id="1.10.3210.10">
    <property type="entry name" value="Hypothetical protein af1432"/>
    <property type="match status" value="1"/>
</dbReference>
<dbReference type="PROSITE" id="PS51832">
    <property type="entry name" value="HD_GYP"/>
    <property type="match status" value="1"/>
</dbReference>
<feature type="domain" description="HD-GYP" evidence="1">
    <location>
        <begin position="166"/>
        <end position="363"/>
    </location>
</feature>
<keyword evidence="5" id="KW-1185">Reference proteome</keyword>
<dbReference type="EMBL" id="BSPK01000034">
    <property type="protein sequence ID" value="GLS64145.1"/>
    <property type="molecule type" value="Genomic_DNA"/>
</dbReference>
<proteinExistence type="predicted"/>
<dbReference type="SUPFAM" id="SSF52172">
    <property type="entry name" value="CheY-like"/>
    <property type="match status" value="1"/>
</dbReference>